<organism evidence="4 5">
    <name type="scientific">Synaphobranchus kaupii</name>
    <name type="common">Kaup's arrowtooth eel</name>
    <dbReference type="NCBI Taxonomy" id="118154"/>
    <lineage>
        <taxon>Eukaryota</taxon>
        <taxon>Metazoa</taxon>
        <taxon>Chordata</taxon>
        <taxon>Craniata</taxon>
        <taxon>Vertebrata</taxon>
        <taxon>Euteleostomi</taxon>
        <taxon>Actinopterygii</taxon>
        <taxon>Neopterygii</taxon>
        <taxon>Teleostei</taxon>
        <taxon>Anguilliformes</taxon>
        <taxon>Synaphobranchidae</taxon>
        <taxon>Synaphobranchus</taxon>
    </lineage>
</organism>
<proteinExistence type="predicted"/>
<dbReference type="Gene3D" id="3.80.10.10">
    <property type="entry name" value="Ribonuclease Inhibitor"/>
    <property type="match status" value="4"/>
</dbReference>
<comment type="caution">
    <text evidence="4">The sequence shown here is derived from an EMBL/GenBank/DDBJ whole genome shotgun (WGS) entry which is preliminary data.</text>
</comment>
<dbReference type="SUPFAM" id="SSF52058">
    <property type="entry name" value="L domain-like"/>
    <property type="match status" value="2"/>
</dbReference>
<dbReference type="Pfam" id="PF00560">
    <property type="entry name" value="LRR_1"/>
    <property type="match status" value="1"/>
</dbReference>
<dbReference type="PRINTS" id="PR00019">
    <property type="entry name" value="LEURICHRPT"/>
</dbReference>
<evidence type="ECO:0000313" key="5">
    <source>
        <dbReference type="Proteomes" id="UP001152622"/>
    </source>
</evidence>
<evidence type="ECO:0000256" key="3">
    <source>
        <dbReference type="SAM" id="Phobius"/>
    </source>
</evidence>
<dbReference type="SMART" id="SM00369">
    <property type="entry name" value="LRR_TYP"/>
    <property type="match status" value="13"/>
</dbReference>
<dbReference type="InterPro" id="IPR001611">
    <property type="entry name" value="Leu-rich_rpt"/>
</dbReference>
<dbReference type="InterPro" id="IPR003591">
    <property type="entry name" value="Leu-rich_rpt_typical-subtyp"/>
</dbReference>
<keyword evidence="3" id="KW-0812">Transmembrane</keyword>
<evidence type="ECO:0008006" key="6">
    <source>
        <dbReference type="Google" id="ProtNLM"/>
    </source>
</evidence>
<keyword evidence="3" id="KW-1133">Transmembrane helix</keyword>
<evidence type="ECO:0000256" key="1">
    <source>
        <dbReference type="ARBA" id="ARBA00022614"/>
    </source>
</evidence>
<dbReference type="EMBL" id="JAINUF010000006">
    <property type="protein sequence ID" value="KAJ8357155.1"/>
    <property type="molecule type" value="Genomic_DNA"/>
</dbReference>
<keyword evidence="1" id="KW-0433">Leucine-rich repeat</keyword>
<evidence type="ECO:0000256" key="2">
    <source>
        <dbReference type="ARBA" id="ARBA00022737"/>
    </source>
</evidence>
<dbReference type="PANTHER" id="PTHR24366:SF170">
    <property type="entry name" value="RE50361P"/>
    <property type="match status" value="1"/>
</dbReference>
<keyword evidence="3" id="KW-0472">Membrane</keyword>
<keyword evidence="2" id="KW-0677">Repeat</keyword>
<gene>
    <name evidence="4" type="ORF">SKAU_G00199490</name>
</gene>
<protein>
    <recommendedName>
        <fullName evidence="6">Negative regulator of reactive oxygen species</fullName>
    </recommendedName>
</protein>
<feature type="transmembrane region" description="Helical" evidence="3">
    <location>
        <begin position="651"/>
        <end position="675"/>
    </location>
</feature>
<dbReference type="InterPro" id="IPR032675">
    <property type="entry name" value="LRR_dom_sf"/>
</dbReference>
<dbReference type="SMART" id="SM00365">
    <property type="entry name" value="LRR_SD22"/>
    <property type="match status" value="5"/>
</dbReference>
<dbReference type="SMART" id="SM00364">
    <property type="entry name" value="LRR_BAC"/>
    <property type="match status" value="4"/>
</dbReference>
<evidence type="ECO:0000313" key="4">
    <source>
        <dbReference type="EMBL" id="KAJ8357155.1"/>
    </source>
</evidence>
<dbReference type="SUPFAM" id="SSF52047">
    <property type="entry name" value="RNI-like"/>
    <property type="match status" value="1"/>
</dbReference>
<dbReference type="Pfam" id="PF13855">
    <property type="entry name" value="LRR_8"/>
    <property type="match status" value="4"/>
</dbReference>
<dbReference type="AlphaFoldDB" id="A0A9Q1FFJ1"/>
<sequence length="694" mass="78381">MVWSWLSIDGVKMPLLRLIPCLACLALSLFWDILLPAAGHAHCQLTQQAALCTGFQLSSVPADLPKNINELQLNNNTISVLRNTCLSHYPHLQVLSCANCHLDTIESYTFHNAPNIENLNLAKNNIHTGYQQTSQALWHLSRLKVLDLSANGLTENMVAFLLRNMSSLERLSLSGNIMLRLDQAIFGALHRLEELNLERNGIYEIEDKAFNSLQSLQRLSLAFNNLPCLENFQLTQLLVLNASHNNLEWFISDQDMKEPFHLQTLDLRDNRLLFFPLLPTHSHVQTLLLSDNQIGFYQHLANISSLNWTTHVQFSNLTGNMSNVTVELWDETFHGDISSVELLDLTGNHVVHLPLGFLGKMRKLSRLKLGRNCLESLDLKELSASLYELDLSSNRLTTLSANQTTLNALAYLTHLNLSLNDLKTLPPKMFVSLSSLTTVDLSYNKVDICSSVELDSCIDNCDCIIWTDVRSLKQLYLRGCSLRQVPPSAFNGTPITHLELSDNPGIFLSQESLASLSGTLQQLGLGNTKTQAFDFTLFIHLRYLDLSRNSLSHLPGSIGVPHLRWLDLRDNSLTSIPFQQAETLSNSLQTLFLGGNPFNCCDMDWYRMLEEVNTVNIMDWPVTCLHVVHGTHRVDHLSGNLCRISDEEPSWWYVVLLLPVCLSFVGIIVIFTLTFRSSRVPKLINKRCLRHTSY</sequence>
<reference evidence="4" key="1">
    <citation type="journal article" date="2023" name="Science">
        <title>Genome structures resolve the early diversification of teleost fishes.</title>
        <authorList>
            <person name="Parey E."/>
            <person name="Louis A."/>
            <person name="Montfort J."/>
            <person name="Bouchez O."/>
            <person name="Roques C."/>
            <person name="Iampietro C."/>
            <person name="Lluch J."/>
            <person name="Castinel A."/>
            <person name="Donnadieu C."/>
            <person name="Desvignes T."/>
            <person name="Floi Bucao C."/>
            <person name="Jouanno E."/>
            <person name="Wen M."/>
            <person name="Mejri S."/>
            <person name="Dirks R."/>
            <person name="Jansen H."/>
            <person name="Henkel C."/>
            <person name="Chen W.J."/>
            <person name="Zahm M."/>
            <person name="Cabau C."/>
            <person name="Klopp C."/>
            <person name="Thompson A.W."/>
            <person name="Robinson-Rechavi M."/>
            <person name="Braasch I."/>
            <person name="Lecointre G."/>
            <person name="Bobe J."/>
            <person name="Postlethwait J.H."/>
            <person name="Berthelot C."/>
            <person name="Roest Crollius H."/>
            <person name="Guiguen Y."/>
        </authorList>
    </citation>
    <scope>NUCLEOTIDE SEQUENCE</scope>
    <source>
        <strain evidence="4">WJC10195</strain>
    </source>
</reference>
<keyword evidence="5" id="KW-1185">Reference proteome</keyword>
<dbReference type="Proteomes" id="UP001152622">
    <property type="component" value="Chromosome 6"/>
</dbReference>
<dbReference type="OrthoDB" id="676979at2759"/>
<dbReference type="PANTHER" id="PTHR24366">
    <property type="entry name" value="IG(IMMUNOGLOBULIN) AND LRR(LEUCINE RICH REPEAT) DOMAINS"/>
    <property type="match status" value="1"/>
</dbReference>
<dbReference type="PROSITE" id="PS51450">
    <property type="entry name" value="LRR"/>
    <property type="match status" value="4"/>
</dbReference>
<name>A0A9Q1FFJ1_SYNKA</name>
<accession>A0A9Q1FFJ1</accession>